<comment type="function">
    <text evidence="9">Alpha-glucuronidase involved in the hydrolysis of xylan, a major structural heterogeneous polysaccharide found in plant biomass representing the second most abundant polysaccharide in the biosphere, after cellulose. Releases 4-O-methylglucuronic acid from xylan.</text>
</comment>
<dbReference type="Gene3D" id="3.90.1330.10">
    <property type="entry name" value="Alpha-glucuronidase, C-terminal domain"/>
    <property type="match status" value="1"/>
</dbReference>
<dbReference type="Gene3D" id="3.30.379.10">
    <property type="entry name" value="Chitobiase/beta-hexosaminidase domain 2-like"/>
    <property type="match status" value="1"/>
</dbReference>
<comment type="similarity">
    <text evidence="1 9">Belongs to the glycosyl hydrolase 67 family.</text>
</comment>
<evidence type="ECO:0000256" key="5">
    <source>
        <dbReference type="ARBA" id="ARBA00023277"/>
    </source>
</evidence>
<evidence type="ECO:0000313" key="14">
    <source>
        <dbReference type="Proteomes" id="UP000009096"/>
    </source>
</evidence>
<dbReference type="InterPro" id="IPR011100">
    <property type="entry name" value="Glyco_hydro_67_cat"/>
</dbReference>
<dbReference type="OrthoDB" id="6501611at2759"/>
<evidence type="ECO:0000256" key="4">
    <source>
        <dbReference type="ARBA" id="ARBA00022801"/>
    </source>
</evidence>
<organism evidence="13 14">
    <name type="scientific">Gibberella moniliformis (strain M3125 / FGSC 7600)</name>
    <name type="common">Maize ear and stalk rot fungus</name>
    <name type="synonym">Fusarium verticillioides</name>
    <dbReference type="NCBI Taxonomy" id="334819"/>
    <lineage>
        <taxon>Eukaryota</taxon>
        <taxon>Fungi</taxon>
        <taxon>Dikarya</taxon>
        <taxon>Ascomycota</taxon>
        <taxon>Pezizomycotina</taxon>
        <taxon>Sordariomycetes</taxon>
        <taxon>Hypocreomycetidae</taxon>
        <taxon>Hypocreales</taxon>
        <taxon>Nectriaceae</taxon>
        <taxon>Fusarium</taxon>
        <taxon>Fusarium fujikuroi species complex</taxon>
    </lineage>
</organism>
<evidence type="ECO:0000259" key="10">
    <source>
        <dbReference type="Pfam" id="PF03648"/>
    </source>
</evidence>
<dbReference type="SUPFAM" id="SSF51445">
    <property type="entry name" value="(Trans)glycosidases"/>
    <property type="match status" value="1"/>
</dbReference>
<dbReference type="VEuPathDB" id="FungiDB:FVEG_13576"/>
<evidence type="ECO:0000256" key="3">
    <source>
        <dbReference type="ARBA" id="ARBA00022651"/>
    </source>
</evidence>
<evidence type="ECO:0000256" key="7">
    <source>
        <dbReference type="ARBA" id="ARBA00023326"/>
    </source>
</evidence>
<evidence type="ECO:0000256" key="9">
    <source>
        <dbReference type="RuleBase" id="RU361198"/>
    </source>
</evidence>
<dbReference type="InterPro" id="IPR029018">
    <property type="entry name" value="Hex-like_dom2"/>
</dbReference>
<dbReference type="InterPro" id="IPR037054">
    <property type="entry name" value="A-glucoronidase_C_sf"/>
</dbReference>
<feature type="domain" description="Glycosyl hydrolase family 67 catalytic" evidence="12">
    <location>
        <begin position="143"/>
        <end position="193"/>
    </location>
</feature>
<evidence type="ECO:0000259" key="11">
    <source>
        <dbReference type="Pfam" id="PF07477"/>
    </source>
</evidence>
<dbReference type="AlphaFoldDB" id="W7N797"/>
<dbReference type="KEGG" id="fvr:FVEG_13576"/>
<dbReference type="Pfam" id="PF07477">
    <property type="entry name" value="Glyco_hydro_67C"/>
    <property type="match status" value="1"/>
</dbReference>
<dbReference type="EMBL" id="DS022264">
    <property type="protein sequence ID" value="EWG55594.1"/>
    <property type="molecule type" value="Genomic_DNA"/>
</dbReference>
<evidence type="ECO:0000256" key="2">
    <source>
        <dbReference type="ARBA" id="ARBA00012271"/>
    </source>
</evidence>
<dbReference type="Gene3D" id="3.20.20.80">
    <property type="entry name" value="Glycosidases"/>
    <property type="match status" value="2"/>
</dbReference>
<keyword evidence="3 9" id="KW-0858">Xylan degradation</keyword>
<name>W7N797_GIBM7</name>
<evidence type="ECO:0000256" key="8">
    <source>
        <dbReference type="ARBA" id="ARBA00048838"/>
    </source>
</evidence>
<dbReference type="PANTHER" id="PTHR39207:SF1">
    <property type="entry name" value="ALPHA-GLUCURONIDASE A"/>
    <property type="match status" value="1"/>
</dbReference>
<dbReference type="Proteomes" id="UP000009096">
    <property type="component" value="Chromosome 8"/>
</dbReference>
<dbReference type="RefSeq" id="XP_018761785.1">
    <property type="nucleotide sequence ID" value="XM_018902934.1"/>
</dbReference>
<protein>
    <recommendedName>
        <fullName evidence="2 9">Alpha-glucuronidase</fullName>
        <ecNumber evidence="2 9">3.2.1.139</ecNumber>
    </recommendedName>
</protein>
<reference evidence="13 14" key="1">
    <citation type="journal article" date="2010" name="Nature">
        <title>Comparative genomics reveals mobile pathogenicity chromosomes in Fusarium.</title>
        <authorList>
            <person name="Ma L.J."/>
            <person name="van der Does H.C."/>
            <person name="Borkovich K.A."/>
            <person name="Coleman J.J."/>
            <person name="Daboussi M.J."/>
            <person name="Di Pietro A."/>
            <person name="Dufresne M."/>
            <person name="Freitag M."/>
            <person name="Grabherr M."/>
            <person name="Henrissat B."/>
            <person name="Houterman P.M."/>
            <person name="Kang S."/>
            <person name="Shim W.B."/>
            <person name="Woloshuk C."/>
            <person name="Xie X."/>
            <person name="Xu J.R."/>
            <person name="Antoniw J."/>
            <person name="Baker S.E."/>
            <person name="Bluhm B.H."/>
            <person name="Breakspear A."/>
            <person name="Brown D.W."/>
            <person name="Butchko R.A."/>
            <person name="Chapman S."/>
            <person name="Coulson R."/>
            <person name="Coutinho P.M."/>
            <person name="Danchin E.G."/>
            <person name="Diener A."/>
            <person name="Gale L.R."/>
            <person name="Gardiner D.M."/>
            <person name="Goff S."/>
            <person name="Hammond-Kosack K.E."/>
            <person name="Hilburn K."/>
            <person name="Hua-Van A."/>
            <person name="Jonkers W."/>
            <person name="Kazan K."/>
            <person name="Kodira C.D."/>
            <person name="Koehrsen M."/>
            <person name="Kumar L."/>
            <person name="Lee Y.H."/>
            <person name="Li L."/>
            <person name="Manners J.M."/>
            <person name="Miranda-Saavedra D."/>
            <person name="Mukherjee M."/>
            <person name="Park G."/>
            <person name="Park J."/>
            <person name="Park S.Y."/>
            <person name="Proctor R.H."/>
            <person name="Regev A."/>
            <person name="Ruiz-Roldan M.C."/>
            <person name="Sain D."/>
            <person name="Sakthikumar S."/>
            <person name="Sykes S."/>
            <person name="Schwartz D.C."/>
            <person name="Turgeon B.G."/>
            <person name="Wapinski I."/>
            <person name="Yoder O."/>
            <person name="Young S."/>
            <person name="Zeng Q."/>
            <person name="Zhou S."/>
            <person name="Galagan J."/>
            <person name="Cuomo C.A."/>
            <person name="Kistler H.C."/>
            <person name="Rep M."/>
        </authorList>
    </citation>
    <scope>NUCLEOTIDE SEQUENCE [LARGE SCALE GENOMIC DNA]</scope>
    <source>
        <strain evidence="14">M3125 / FGSC 7600</strain>
    </source>
</reference>
<dbReference type="CDD" id="cd02795">
    <property type="entry name" value="CBM6-CBM35-CBM36_like"/>
    <property type="match status" value="1"/>
</dbReference>
<keyword evidence="14" id="KW-1185">Reference proteome</keyword>
<dbReference type="EC" id="3.2.1.139" evidence="2 9"/>
<dbReference type="EMBL" id="CM000585">
    <property type="protein sequence ID" value="EWG55594.1"/>
    <property type="molecule type" value="Genomic_DNA"/>
</dbReference>
<keyword evidence="7 9" id="KW-0624">Polysaccharide degradation</keyword>
<dbReference type="InterPro" id="IPR011099">
    <property type="entry name" value="Glyco_hydro_67_C"/>
</dbReference>
<evidence type="ECO:0000259" key="12">
    <source>
        <dbReference type="Pfam" id="PF07488"/>
    </source>
</evidence>
<comment type="subcellular location">
    <subcellularLocation>
        <location evidence="9">Secreted</location>
    </subcellularLocation>
</comment>
<keyword evidence="6 9" id="KW-0326">Glycosidase</keyword>
<proteinExistence type="inferred from homology"/>
<dbReference type="InterPro" id="IPR017853">
    <property type="entry name" value="GH"/>
</dbReference>
<comment type="catalytic activity">
    <reaction evidence="8 9">
        <text>an alpha-D-glucuronoside + H2O = D-glucuronate + an alcohol</text>
        <dbReference type="Rhea" id="RHEA:20005"/>
        <dbReference type="ChEBI" id="CHEBI:15377"/>
        <dbReference type="ChEBI" id="CHEBI:30879"/>
        <dbReference type="ChEBI" id="CHEBI:58720"/>
        <dbReference type="ChEBI" id="CHEBI:58899"/>
        <dbReference type="EC" id="3.2.1.139"/>
    </reaction>
</comment>
<dbReference type="Pfam" id="PF03648">
    <property type="entry name" value="Glyco_hydro_67N"/>
    <property type="match status" value="1"/>
</dbReference>
<feature type="domain" description="Glycosyl hydrolase family 67 C-terminal" evidence="11">
    <location>
        <begin position="451"/>
        <end position="674"/>
    </location>
</feature>
<sequence length="821" mass="91712">MLSPESGIDAWLRYAPLSESLRSLHKPLSSIIALSINPTSPVFIAGEELQRGLERILGQSVQVDSHLHTDTRGSIIVGTLSSLKANEGNPLLQSIPALDEDGFWLDTNVNGSHDVHIVGQNERGALYGAFEYLSLLAQGKLVNNNVQQAYNPGANIRYVNEWDNLDGSIERGYGGKSIFFCDGKVLTDLSRVPPICSVISLNSHQWLHCEQRQLEPQSSQRNKPRWAWSNRRYNATLRSLAGLPTSDPLDPDVIKFWEDITAKLYERVPDMLGYTIKANSEGQPGPLTYGRTLAQGANMFARALKPHGDGIVMYRAFVYNHHLDESDLKNDRANAAVEYFAHLDGEFEDNVIIQIKFGPIDFQIREPPSTLFSHLRKTPVICEFMVCQEYLGQQSHYVYMAPEWETILGFDMRIDDKPSLVRDIASGKVHGLNKGGYAAVTNIGNDPTWLGHHLSMSNLYAYGRLCWDAAAPAQDILLDWIRLTFNAENQKVIDTIRDIGMESWPTYEAYSGNLGIQTLCDILYTHYGPNPGSQDGNGWGQWTRADSKALGMDRTAATGTGYAAQYPPQVAAQFERIETTPDDLLLWFHHVPYTHKLKSGKTVIQHIYDAHYEGSANAQTFVTRWASLKGLIDDARFEHVAFKLAYQAGHSIVWRDSVNNFYLAKCGIPDAKDRVGNYPWRIEAENMQLSGYIIVDVTPTEAASRGRAIVASSMEKAVATTKLTFPSRRHDIAVNYFDHTGGHARYELLLDGKIVGEWTSDLDTRLGHDFSEYLDGHSATRVYFRGVDTREGAELTVIGYPDGKDMASLDYISVLPEGVVD</sequence>
<dbReference type="InterPro" id="IPR005154">
    <property type="entry name" value="Glyco_hydro_67_aGlcAse_N"/>
</dbReference>
<dbReference type="SUPFAM" id="SSF55545">
    <property type="entry name" value="beta-N-acetylhexosaminidase-like domain"/>
    <property type="match status" value="1"/>
</dbReference>
<keyword evidence="4 9" id="KW-0378">Hydrolase</keyword>
<evidence type="ECO:0000256" key="1">
    <source>
        <dbReference type="ARBA" id="ARBA00008833"/>
    </source>
</evidence>
<gene>
    <name evidence="9" type="primary">aguA</name>
    <name evidence="13" type="ORF">FVEG_13576</name>
</gene>
<dbReference type="GO" id="GO:0045493">
    <property type="term" value="P:xylan catabolic process"/>
    <property type="evidence" value="ECO:0007669"/>
    <property type="project" value="UniProtKB-KW"/>
</dbReference>
<feature type="domain" description="Alpha glucuronidase N-terminal" evidence="10">
    <location>
        <begin position="10"/>
        <end position="132"/>
    </location>
</feature>
<dbReference type="GeneID" id="30070910"/>
<dbReference type="PANTHER" id="PTHR39207">
    <property type="entry name" value="ALPHA-GLUCURONIDASE A"/>
    <property type="match status" value="1"/>
</dbReference>
<dbReference type="STRING" id="334819.W7N797"/>
<dbReference type="GO" id="GO:0046559">
    <property type="term" value="F:alpha-glucuronidase activity"/>
    <property type="evidence" value="ECO:0007669"/>
    <property type="project" value="UniProtKB-EC"/>
</dbReference>
<evidence type="ECO:0000313" key="13">
    <source>
        <dbReference type="EMBL" id="EWG55594.1"/>
    </source>
</evidence>
<keyword evidence="5 9" id="KW-0119">Carbohydrate metabolism</keyword>
<dbReference type="GO" id="GO:0005576">
    <property type="term" value="C:extracellular region"/>
    <property type="evidence" value="ECO:0007669"/>
    <property type="project" value="UniProtKB-SubCell"/>
</dbReference>
<feature type="domain" description="Glycosyl hydrolase family 67 catalytic" evidence="12">
    <location>
        <begin position="238"/>
        <end position="449"/>
    </location>
</feature>
<evidence type="ECO:0000256" key="6">
    <source>
        <dbReference type="ARBA" id="ARBA00023295"/>
    </source>
</evidence>
<dbReference type="eggNOG" id="ENOG502QWS4">
    <property type="taxonomic scope" value="Eukaryota"/>
</dbReference>
<accession>W7N797</accession>
<dbReference type="Pfam" id="PF07488">
    <property type="entry name" value="Glyco_hydro_67M"/>
    <property type="match status" value="2"/>
</dbReference>